<dbReference type="Gene3D" id="3.40.50.1000">
    <property type="entry name" value="HAD superfamily/HAD-like"/>
    <property type="match status" value="1"/>
</dbReference>
<comment type="caution">
    <text evidence="1">The sequence shown here is derived from an EMBL/GenBank/DDBJ whole genome shotgun (WGS) entry which is preliminary data.</text>
</comment>
<dbReference type="NCBIfam" id="TIGR01484">
    <property type="entry name" value="HAD-SF-IIB"/>
    <property type="match status" value="1"/>
</dbReference>
<reference evidence="2" key="2">
    <citation type="submission" date="2013-04" db="EMBL/GenBank/DDBJ databases">
        <title>Bisphenol A degrading Sphingobium sp. strain BiD32.</title>
        <authorList>
            <person name="Nielsen J.L."/>
            <person name="Zhou N.A."/>
            <person name="Kjeldal H."/>
        </authorList>
    </citation>
    <scope>NUCLEOTIDE SEQUENCE [LARGE SCALE GENOMIC DNA]</scope>
    <source>
        <strain evidence="2">BiD32</strain>
    </source>
</reference>
<name>N1MJX7_9SPHN</name>
<dbReference type="GO" id="GO:0000287">
    <property type="term" value="F:magnesium ion binding"/>
    <property type="evidence" value="ECO:0007669"/>
    <property type="project" value="TreeGrafter"/>
</dbReference>
<dbReference type="InterPro" id="IPR000150">
    <property type="entry name" value="Cof"/>
</dbReference>
<dbReference type="Proteomes" id="UP000013201">
    <property type="component" value="Unassembled WGS sequence"/>
</dbReference>
<dbReference type="PANTHER" id="PTHR10000">
    <property type="entry name" value="PHOSPHOSERINE PHOSPHATASE"/>
    <property type="match status" value="1"/>
</dbReference>
<dbReference type="AlphaFoldDB" id="N1MJX7"/>
<dbReference type="EMBL" id="CAVK010000061">
    <property type="protein sequence ID" value="CCW17054.1"/>
    <property type="molecule type" value="Genomic_DNA"/>
</dbReference>
<dbReference type="Gene3D" id="3.30.1240.10">
    <property type="match status" value="1"/>
</dbReference>
<evidence type="ECO:0000313" key="2">
    <source>
        <dbReference type="Proteomes" id="UP000013201"/>
    </source>
</evidence>
<dbReference type="InterPro" id="IPR006379">
    <property type="entry name" value="HAD-SF_hydro_IIB"/>
</dbReference>
<proteinExistence type="predicted"/>
<protein>
    <submittedName>
        <fullName evidence="1">Hydrolase (HAD superfamily)</fullName>
    </submittedName>
</protein>
<dbReference type="GO" id="GO:0016791">
    <property type="term" value="F:phosphatase activity"/>
    <property type="evidence" value="ECO:0007669"/>
    <property type="project" value="TreeGrafter"/>
</dbReference>
<sequence length="268" mass="28430">MDGTLLRSDKSLGPPVITAVRRLMASGVEVALISARPPSGMLWLANELGLSHAMAAFNGGTLVGQDGAILAVSRLPLQVATRAWDSLERPAIVRWLFSAGRWYTQSADGHHADRERVTTRQEPCVRSDFSDLLAEADKIVAVSDDPSALDDLESELTQTLGKEATVMRSQSYYLDITALDANKGHGVMALAARANIDLANVAVIGDQCNDLPMFAKAGLSIAMGQAPGAVRAAADCVTLSNDDDGLATAINDVLFPLIEPPRRTRGPA</sequence>
<gene>
    <name evidence="1" type="ORF">EBBID32_13930</name>
</gene>
<keyword evidence="1" id="KW-0378">Hydrolase</keyword>
<accession>N1MJX7</accession>
<dbReference type="SUPFAM" id="SSF56784">
    <property type="entry name" value="HAD-like"/>
    <property type="match status" value="1"/>
</dbReference>
<dbReference type="InterPro" id="IPR036412">
    <property type="entry name" value="HAD-like_sf"/>
</dbReference>
<organism evidence="1 2">
    <name type="scientific">Sphingobium indicum BiD32</name>
    <dbReference type="NCBI Taxonomy" id="1301087"/>
    <lineage>
        <taxon>Bacteria</taxon>
        <taxon>Pseudomonadati</taxon>
        <taxon>Pseudomonadota</taxon>
        <taxon>Alphaproteobacteria</taxon>
        <taxon>Sphingomonadales</taxon>
        <taxon>Sphingomonadaceae</taxon>
        <taxon>Sphingobium</taxon>
    </lineage>
</organism>
<dbReference type="InterPro" id="IPR023214">
    <property type="entry name" value="HAD_sf"/>
</dbReference>
<keyword evidence="2" id="KW-1185">Reference proteome</keyword>
<reference evidence="1 2" key="1">
    <citation type="submission" date="2013-03" db="EMBL/GenBank/DDBJ databases">
        <authorList>
            <person name="Le V."/>
        </authorList>
    </citation>
    <scope>NUCLEOTIDE SEQUENCE [LARGE SCALE GENOMIC DNA]</scope>
    <source>
        <strain evidence="1 2">BiD32</strain>
    </source>
</reference>
<dbReference type="PANTHER" id="PTHR10000:SF8">
    <property type="entry name" value="HAD SUPERFAMILY HYDROLASE-LIKE, TYPE 3"/>
    <property type="match status" value="1"/>
</dbReference>
<dbReference type="Pfam" id="PF08282">
    <property type="entry name" value="Hydrolase_3"/>
    <property type="match status" value="1"/>
</dbReference>
<dbReference type="CDD" id="cd07516">
    <property type="entry name" value="HAD_Pase"/>
    <property type="match status" value="1"/>
</dbReference>
<evidence type="ECO:0000313" key="1">
    <source>
        <dbReference type="EMBL" id="CCW17054.1"/>
    </source>
</evidence>
<dbReference type="GO" id="GO:0005829">
    <property type="term" value="C:cytosol"/>
    <property type="evidence" value="ECO:0007669"/>
    <property type="project" value="TreeGrafter"/>
</dbReference>
<dbReference type="NCBIfam" id="TIGR00099">
    <property type="entry name" value="Cof-subfamily"/>
    <property type="match status" value="1"/>
</dbReference>
<dbReference type="PROSITE" id="PS01229">
    <property type="entry name" value="COF_2"/>
    <property type="match status" value="1"/>
</dbReference>